<dbReference type="Gene3D" id="3.30.70.270">
    <property type="match status" value="2"/>
</dbReference>
<dbReference type="Pfam" id="PF00078">
    <property type="entry name" value="RVT_1"/>
    <property type="match status" value="1"/>
</dbReference>
<dbReference type="PANTHER" id="PTHR37984:SF5">
    <property type="entry name" value="PROTEIN NYNRIN-LIKE"/>
    <property type="match status" value="1"/>
</dbReference>
<evidence type="ECO:0000256" key="1">
    <source>
        <dbReference type="ARBA" id="ARBA00023268"/>
    </source>
</evidence>
<name>A0A6L2LKR1_TANCI</name>
<protein>
    <submittedName>
        <fullName evidence="4">Protein NYNRIN-like</fullName>
    </submittedName>
</protein>
<feature type="domain" description="Reverse transcriptase/retrotransposon-derived protein RNase H-like" evidence="3">
    <location>
        <begin position="170"/>
        <end position="268"/>
    </location>
</feature>
<dbReference type="GO" id="GO:0003824">
    <property type="term" value="F:catalytic activity"/>
    <property type="evidence" value="ECO:0007669"/>
    <property type="project" value="UniProtKB-KW"/>
</dbReference>
<gene>
    <name evidence="4" type="ORF">Tci_034379</name>
</gene>
<dbReference type="InterPro" id="IPR043502">
    <property type="entry name" value="DNA/RNA_pol_sf"/>
</dbReference>
<dbReference type="InterPro" id="IPR041577">
    <property type="entry name" value="RT_RNaseH_2"/>
</dbReference>
<feature type="domain" description="Reverse transcriptase" evidence="2">
    <location>
        <begin position="4"/>
        <end position="103"/>
    </location>
</feature>
<dbReference type="EMBL" id="BKCJ010004668">
    <property type="protein sequence ID" value="GEU62401.1"/>
    <property type="molecule type" value="Genomic_DNA"/>
</dbReference>
<evidence type="ECO:0000259" key="2">
    <source>
        <dbReference type="Pfam" id="PF00078"/>
    </source>
</evidence>
<reference evidence="4" key="1">
    <citation type="journal article" date="2019" name="Sci. Rep.">
        <title>Draft genome of Tanacetum cinerariifolium, the natural source of mosquito coil.</title>
        <authorList>
            <person name="Yamashiro T."/>
            <person name="Shiraishi A."/>
            <person name="Satake H."/>
            <person name="Nakayama K."/>
        </authorList>
    </citation>
    <scope>NUCLEOTIDE SEQUENCE</scope>
</reference>
<dbReference type="SUPFAM" id="SSF56672">
    <property type="entry name" value="DNA/RNA polymerases"/>
    <property type="match status" value="1"/>
</dbReference>
<proteinExistence type="predicted"/>
<dbReference type="Pfam" id="PF17919">
    <property type="entry name" value="RT_RNaseH_2"/>
    <property type="match status" value="1"/>
</dbReference>
<dbReference type="InterPro" id="IPR050951">
    <property type="entry name" value="Retrovirus_Pol_polyprotein"/>
</dbReference>
<organism evidence="4">
    <name type="scientific">Tanacetum cinerariifolium</name>
    <name type="common">Dalmatian daisy</name>
    <name type="synonym">Chrysanthemum cinerariifolium</name>
    <dbReference type="NCBI Taxonomy" id="118510"/>
    <lineage>
        <taxon>Eukaryota</taxon>
        <taxon>Viridiplantae</taxon>
        <taxon>Streptophyta</taxon>
        <taxon>Embryophyta</taxon>
        <taxon>Tracheophyta</taxon>
        <taxon>Spermatophyta</taxon>
        <taxon>Magnoliopsida</taxon>
        <taxon>eudicotyledons</taxon>
        <taxon>Gunneridae</taxon>
        <taxon>Pentapetalae</taxon>
        <taxon>asterids</taxon>
        <taxon>campanulids</taxon>
        <taxon>Asterales</taxon>
        <taxon>Asteraceae</taxon>
        <taxon>Asteroideae</taxon>
        <taxon>Anthemideae</taxon>
        <taxon>Anthemidinae</taxon>
        <taxon>Tanacetum</taxon>
    </lineage>
</organism>
<keyword evidence="1" id="KW-0511">Multifunctional enzyme</keyword>
<comment type="caution">
    <text evidence="4">The sequence shown here is derived from an EMBL/GenBank/DDBJ whole genome shotgun (WGS) entry which is preliminary data.</text>
</comment>
<sequence length="327" mass="37509">MAEEDEDKTAFYAGGRVFSYKKMPFGLKNAGETYLRLVDKVFIHQIRRNLEAYVYDKVIKSTSEKEMLKDIKETFERFRSINMKLNPKKCSFGVEERPFLGHVVTKQGIKDNPSKVKAVLDLDQPRTLKDIQSLNGKLAALNRFLSKGTERSLAFFKVLKGYKDKKKIQWTTKADKALEKIKKLVQALPTLTAPRVGETLTMHLAASRESINVVLAAKINEGWTPIYFVSRMIQGAELNYPALEKLVLALVHAARRLQRYFQAHTITVLTNTPIKQMLTRLEKTRRKAKWAIELGEHCHTPKRGLDGIRVRGRDVIIFIIQSTNNDY</sequence>
<accession>A0A6L2LKR1</accession>
<dbReference type="InterPro" id="IPR043128">
    <property type="entry name" value="Rev_trsase/Diguanyl_cyclase"/>
</dbReference>
<dbReference type="PANTHER" id="PTHR37984">
    <property type="entry name" value="PROTEIN CBG26694"/>
    <property type="match status" value="1"/>
</dbReference>
<evidence type="ECO:0000259" key="3">
    <source>
        <dbReference type="Pfam" id="PF17919"/>
    </source>
</evidence>
<dbReference type="InterPro" id="IPR000477">
    <property type="entry name" value="RT_dom"/>
</dbReference>
<dbReference type="CDD" id="cd01647">
    <property type="entry name" value="RT_LTR"/>
    <property type="match status" value="1"/>
</dbReference>
<evidence type="ECO:0000313" key="4">
    <source>
        <dbReference type="EMBL" id="GEU62401.1"/>
    </source>
</evidence>
<dbReference type="AlphaFoldDB" id="A0A6L2LKR1"/>